<evidence type="ECO:0000313" key="8">
    <source>
        <dbReference type="Proteomes" id="UP000034952"/>
    </source>
</evidence>
<dbReference type="HAMAP" id="MF_00382">
    <property type="entry name" value="Ribosomal_bL20"/>
    <property type="match status" value="1"/>
</dbReference>
<evidence type="ECO:0000256" key="5">
    <source>
        <dbReference type="HAMAP-Rule" id="MF_00382"/>
    </source>
</evidence>
<comment type="function">
    <text evidence="5 6">Binds directly to 23S ribosomal RNA and is necessary for the in vitro assembly process of the 50S ribosomal subunit. It is not involved in the protein synthesizing functions of that subunit.</text>
</comment>
<dbReference type="AlphaFoldDB" id="A0A0G0B945"/>
<comment type="similarity">
    <text evidence="1 5 6">Belongs to the bacterial ribosomal protein bL20 family.</text>
</comment>
<dbReference type="InterPro" id="IPR035566">
    <property type="entry name" value="Ribosomal_protein_bL20_C"/>
</dbReference>
<dbReference type="PRINTS" id="PR00062">
    <property type="entry name" value="RIBOSOMALL20"/>
</dbReference>
<keyword evidence="2 5" id="KW-0689">Ribosomal protein</keyword>
<evidence type="ECO:0000313" key="7">
    <source>
        <dbReference type="EMBL" id="KKP65933.1"/>
    </source>
</evidence>
<accession>A0A0G0B945</accession>
<keyword evidence="3 5" id="KW-0687">Ribonucleoprotein</keyword>
<name>A0A0G0B945_9BACT</name>
<dbReference type="Proteomes" id="UP000034952">
    <property type="component" value="Unassembled WGS sequence"/>
</dbReference>
<sequence>MTRVKRGVIKNKHRKNILAQTKGFRFGRSTKKSQAKEALKHAGAYSFAHRKDKKADARSLWTTRINAAIRPFEMSYSKFINALKVKKIELDRKILSDLAQKNPETFARIVKSI</sequence>
<dbReference type="FunFam" id="1.10.1900.20:FF:000001">
    <property type="entry name" value="50S ribosomal protein L20"/>
    <property type="match status" value="1"/>
</dbReference>
<evidence type="ECO:0000256" key="3">
    <source>
        <dbReference type="ARBA" id="ARBA00023274"/>
    </source>
</evidence>
<dbReference type="PANTHER" id="PTHR10986">
    <property type="entry name" value="39S RIBOSOMAL PROTEIN L20"/>
    <property type="match status" value="1"/>
</dbReference>
<evidence type="ECO:0000256" key="4">
    <source>
        <dbReference type="ARBA" id="ARBA00035172"/>
    </source>
</evidence>
<comment type="caution">
    <text evidence="7">The sequence shown here is derived from an EMBL/GenBank/DDBJ whole genome shotgun (WGS) entry which is preliminary data.</text>
</comment>
<dbReference type="Gene3D" id="6.10.160.10">
    <property type="match status" value="1"/>
</dbReference>
<protein>
    <recommendedName>
        <fullName evidence="4 5">Large ribosomal subunit protein bL20</fullName>
    </recommendedName>
</protein>
<proteinExistence type="inferred from homology"/>
<dbReference type="Pfam" id="PF00453">
    <property type="entry name" value="Ribosomal_L20"/>
    <property type="match status" value="1"/>
</dbReference>
<dbReference type="CDD" id="cd07026">
    <property type="entry name" value="Ribosomal_L20"/>
    <property type="match status" value="1"/>
</dbReference>
<gene>
    <name evidence="5" type="primary">rplT</name>
    <name evidence="7" type="ORF">UR64_C0016G0033</name>
</gene>
<dbReference type="InterPro" id="IPR005813">
    <property type="entry name" value="Ribosomal_bL20"/>
</dbReference>
<organism evidence="7 8">
    <name type="scientific">Candidatus Nomurabacteria bacterium GW2011_GWE1_35_16</name>
    <dbReference type="NCBI Taxonomy" id="1618761"/>
    <lineage>
        <taxon>Bacteria</taxon>
        <taxon>Candidatus Nomuraibacteriota</taxon>
    </lineage>
</organism>
<dbReference type="EMBL" id="LBPY01000016">
    <property type="protein sequence ID" value="KKP65933.1"/>
    <property type="molecule type" value="Genomic_DNA"/>
</dbReference>
<keyword evidence="5 6" id="KW-0694">RNA-binding</keyword>
<dbReference type="NCBIfam" id="TIGR01032">
    <property type="entry name" value="rplT_bact"/>
    <property type="match status" value="1"/>
</dbReference>
<keyword evidence="5 6" id="KW-0699">rRNA-binding</keyword>
<dbReference type="GO" id="GO:1990904">
    <property type="term" value="C:ribonucleoprotein complex"/>
    <property type="evidence" value="ECO:0007669"/>
    <property type="project" value="UniProtKB-KW"/>
</dbReference>
<evidence type="ECO:0000256" key="6">
    <source>
        <dbReference type="RuleBase" id="RU000560"/>
    </source>
</evidence>
<reference evidence="7 8" key="1">
    <citation type="journal article" date="2015" name="Nature">
        <title>rRNA introns, odd ribosomes, and small enigmatic genomes across a large radiation of phyla.</title>
        <authorList>
            <person name="Brown C.T."/>
            <person name="Hug L.A."/>
            <person name="Thomas B.C."/>
            <person name="Sharon I."/>
            <person name="Castelle C.J."/>
            <person name="Singh A."/>
            <person name="Wilkins M.J."/>
            <person name="Williams K.H."/>
            <person name="Banfield J.F."/>
        </authorList>
    </citation>
    <scope>NUCLEOTIDE SEQUENCE [LARGE SCALE GENOMIC DNA]</scope>
</reference>
<dbReference type="GO" id="GO:0000027">
    <property type="term" value="P:ribosomal large subunit assembly"/>
    <property type="evidence" value="ECO:0007669"/>
    <property type="project" value="UniProtKB-UniRule"/>
</dbReference>
<evidence type="ECO:0000256" key="1">
    <source>
        <dbReference type="ARBA" id="ARBA00007698"/>
    </source>
</evidence>
<dbReference type="GO" id="GO:0005840">
    <property type="term" value="C:ribosome"/>
    <property type="evidence" value="ECO:0007669"/>
    <property type="project" value="UniProtKB-KW"/>
</dbReference>
<dbReference type="GO" id="GO:0019843">
    <property type="term" value="F:rRNA binding"/>
    <property type="evidence" value="ECO:0007669"/>
    <property type="project" value="UniProtKB-UniRule"/>
</dbReference>
<evidence type="ECO:0000256" key="2">
    <source>
        <dbReference type="ARBA" id="ARBA00022980"/>
    </source>
</evidence>
<dbReference type="GO" id="GO:0006412">
    <property type="term" value="P:translation"/>
    <property type="evidence" value="ECO:0007669"/>
    <property type="project" value="InterPro"/>
</dbReference>
<dbReference type="Gene3D" id="1.10.1900.20">
    <property type="entry name" value="Ribosomal protein L20"/>
    <property type="match status" value="1"/>
</dbReference>
<dbReference type="SUPFAM" id="SSF74731">
    <property type="entry name" value="Ribosomal protein L20"/>
    <property type="match status" value="1"/>
</dbReference>
<dbReference type="GO" id="GO:0003735">
    <property type="term" value="F:structural constituent of ribosome"/>
    <property type="evidence" value="ECO:0007669"/>
    <property type="project" value="InterPro"/>
</dbReference>